<feature type="compositionally biased region" description="Basic and acidic residues" evidence="1">
    <location>
        <begin position="195"/>
        <end position="204"/>
    </location>
</feature>
<dbReference type="AlphaFoldDB" id="A0A2V1K1A8"/>
<keyword evidence="4" id="KW-1185">Reference proteome</keyword>
<accession>A0A2V1K1A8</accession>
<organism evidence="3 4">
    <name type="scientific">Corticimicrobacter populi</name>
    <dbReference type="NCBI Taxonomy" id="2175229"/>
    <lineage>
        <taxon>Bacteria</taxon>
        <taxon>Pseudomonadati</taxon>
        <taxon>Pseudomonadota</taxon>
        <taxon>Betaproteobacteria</taxon>
        <taxon>Burkholderiales</taxon>
        <taxon>Alcaligenaceae</taxon>
        <taxon>Corticimicrobacter</taxon>
    </lineage>
</organism>
<reference evidence="4" key="1">
    <citation type="submission" date="2018-05" db="EMBL/GenBank/DDBJ databases">
        <authorList>
            <person name="Li Y."/>
        </authorList>
    </citation>
    <scope>NUCLEOTIDE SEQUENCE [LARGE SCALE GENOMIC DNA]</scope>
    <source>
        <strain evidence="4">3d-2-2</strain>
    </source>
</reference>
<dbReference type="Gene3D" id="2.60.450.10">
    <property type="entry name" value="Lipopolysaccharide (LPS) transport protein A like domain"/>
    <property type="match status" value="1"/>
</dbReference>
<sequence length="204" mass="22279">MKDRLPALTSFALLIALAGGTWWAAEYAQQAVPLDPPRRVTHEPDAWASDFVLLRTDTGGIPVNRLAGTHMQHFPDDDSYEVDHPVATGLRATNPVTIGTARTAVMDQGGARITLRGDAHLRRLADAERAELNLYSPELIILPDADKAYTDLPTLVEQGRSQMRGKGMQYDNSSRILTVDSASQVDIAPNTLPQREAESRAAQP</sequence>
<evidence type="ECO:0000313" key="4">
    <source>
        <dbReference type="Proteomes" id="UP000245212"/>
    </source>
</evidence>
<feature type="region of interest" description="Disordered" evidence="1">
    <location>
        <begin position="181"/>
        <end position="204"/>
    </location>
</feature>
<gene>
    <name evidence="3" type="primary">lptC</name>
    <name evidence="3" type="ORF">DD235_05950</name>
</gene>
<comment type="caution">
    <text evidence="3">The sequence shown here is derived from an EMBL/GenBank/DDBJ whole genome shotgun (WGS) entry which is preliminary data.</text>
</comment>
<evidence type="ECO:0000256" key="1">
    <source>
        <dbReference type="SAM" id="MobiDB-lite"/>
    </source>
</evidence>
<dbReference type="EMBL" id="QETA01000002">
    <property type="protein sequence ID" value="PWF23876.1"/>
    <property type="molecule type" value="Genomic_DNA"/>
</dbReference>
<dbReference type="InterPro" id="IPR026265">
    <property type="entry name" value="LptC"/>
</dbReference>
<dbReference type="InterPro" id="IPR010664">
    <property type="entry name" value="LipoPS_assembly_LptC-rel"/>
</dbReference>
<protein>
    <submittedName>
        <fullName evidence="3">LPS export ABC transporter periplasmic protein LptC</fullName>
    </submittedName>
</protein>
<dbReference type="RefSeq" id="WP_109061155.1">
    <property type="nucleotide sequence ID" value="NZ_QETA01000002.1"/>
</dbReference>
<proteinExistence type="predicted"/>
<dbReference type="NCBIfam" id="TIGR04409">
    <property type="entry name" value="LptC_YrbK"/>
    <property type="match status" value="1"/>
</dbReference>
<dbReference type="Pfam" id="PF06835">
    <property type="entry name" value="LptC"/>
    <property type="match status" value="1"/>
</dbReference>
<feature type="chain" id="PRO_5016103453" evidence="2">
    <location>
        <begin position="25"/>
        <end position="204"/>
    </location>
</feature>
<name>A0A2V1K1A8_9BURK</name>
<dbReference type="Proteomes" id="UP000245212">
    <property type="component" value="Unassembled WGS sequence"/>
</dbReference>
<evidence type="ECO:0000256" key="2">
    <source>
        <dbReference type="SAM" id="SignalP"/>
    </source>
</evidence>
<dbReference type="GO" id="GO:0005886">
    <property type="term" value="C:plasma membrane"/>
    <property type="evidence" value="ECO:0007669"/>
    <property type="project" value="InterPro"/>
</dbReference>
<keyword evidence="2" id="KW-0732">Signal</keyword>
<evidence type="ECO:0000313" key="3">
    <source>
        <dbReference type="EMBL" id="PWF23876.1"/>
    </source>
</evidence>
<feature type="signal peptide" evidence="2">
    <location>
        <begin position="1"/>
        <end position="24"/>
    </location>
</feature>
<dbReference type="GO" id="GO:0015221">
    <property type="term" value="F:lipopolysaccharide transmembrane transporter activity"/>
    <property type="evidence" value="ECO:0007669"/>
    <property type="project" value="InterPro"/>
</dbReference>